<feature type="region of interest" description="Disordered" evidence="1">
    <location>
        <begin position="154"/>
        <end position="176"/>
    </location>
</feature>
<accession>A0ABS3WCQ8</accession>
<organism evidence="3 4">
    <name type="scientific">Paenibacillus artemisiicola</name>
    <dbReference type="NCBI Taxonomy" id="1172618"/>
    <lineage>
        <taxon>Bacteria</taxon>
        <taxon>Bacillati</taxon>
        <taxon>Bacillota</taxon>
        <taxon>Bacilli</taxon>
        <taxon>Bacillales</taxon>
        <taxon>Paenibacillaceae</taxon>
        <taxon>Paenibacillus</taxon>
    </lineage>
</organism>
<dbReference type="GO" id="GO:0016874">
    <property type="term" value="F:ligase activity"/>
    <property type="evidence" value="ECO:0007669"/>
    <property type="project" value="UniProtKB-KW"/>
</dbReference>
<comment type="caution">
    <text evidence="3">The sequence shown here is derived from an EMBL/GenBank/DDBJ whole genome shotgun (WGS) entry which is preliminary data.</text>
</comment>
<evidence type="ECO:0000259" key="2">
    <source>
        <dbReference type="PROSITE" id="PS51733"/>
    </source>
</evidence>
<dbReference type="CDD" id="cd16443">
    <property type="entry name" value="LplA"/>
    <property type="match status" value="1"/>
</dbReference>
<keyword evidence="4" id="KW-1185">Reference proteome</keyword>
<proteinExistence type="predicted"/>
<feature type="region of interest" description="Disordered" evidence="1">
    <location>
        <begin position="1"/>
        <end position="23"/>
    </location>
</feature>
<protein>
    <submittedName>
        <fullName evidence="3">Lipoate--protein ligase family protein</fullName>
    </submittedName>
</protein>
<dbReference type="InterPro" id="IPR045864">
    <property type="entry name" value="aa-tRNA-synth_II/BPL/LPL"/>
</dbReference>
<evidence type="ECO:0000313" key="3">
    <source>
        <dbReference type="EMBL" id="MBO7745915.1"/>
    </source>
</evidence>
<dbReference type="PANTHER" id="PTHR43679:SF2">
    <property type="entry name" value="OCTANOYL-[GCVH]:PROTEIN N-OCTANOYLTRANSFERASE"/>
    <property type="match status" value="1"/>
</dbReference>
<dbReference type="SUPFAM" id="SSF55681">
    <property type="entry name" value="Class II aaRS and biotin synthetases"/>
    <property type="match status" value="1"/>
</dbReference>
<dbReference type="Gene3D" id="3.30.930.10">
    <property type="entry name" value="Bira Bifunctional Protein, Domain 2"/>
    <property type="match status" value="1"/>
</dbReference>
<dbReference type="PANTHER" id="PTHR43679">
    <property type="entry name" value="OCTANOYLTRANSFERASE LIPM-RELATED"/>
    <property type="match status" value="1"/>
</dbReference>
<dbReference type="InterPro" id="IPR004143">
    <property type="entry name" value="BPL_LPL_catalytic"/>
</dbReference>
<dbReference type="EMBL" id="JAGGDJ010000013">
    <property type="protein sequence ID" value="MBO7745915.1"/>
    <property type="molecule type" value="Genomic_DNA"/>
</dbReference>
<name>A0ABS3WCQ8_9BACL</name>
<dbReference type="RefSeq" id="WP_208848736.1">
    <property type="nucleotide sequence ID" value="NZ_JAGGDJ010000013.1"/>
</dbReference>
<dbReference type="Pfam" id="PF21948">
    <property type="entry name" value="LplA-B_cat"/>
    <property type="match status" value="1"/>
</dbReference>
<dbReference type="PROSITE" id="PS51733">
    <property type="entry name" value="BPL_LPL_CATALYTIC"/>
    <property type="match status" value="1"/>
</dbReference>
<evidence type="ECO:0000256" key="1">
    <source>
        <dbReference type="SAM" id="MobiDB-lite"/>
    </source>
</evidence>
<dbReference type="InterPro" id="IPR050664">
    <property type="entry name" value="Octanoyltrans_LipM/LipL"/>
</dbReference>
<feature type="domain" description="BPL/LPL catalytic" evidence="2">
    <location>
        <begin position="52"/>
        <end position="287"/>
    </location>
</feature>
<gene>
    <name evidence="3" type="ORF">I8J29_17040</name>
</gene>
<reference evidence="3 4" key="1">
    <citation type="submission" date="2021-03" db="EMBL/GenBank/DDBJ databases">
        <title>Paenibacillus artemisicola MWE-103 whole genome sequence.</title>
        <authorList>
            <person name="Ham Y.J."/>
        </authorList>
    </citation>
    <scope>NUCLEOTIDE SEQUENCE [LARGE SCALE GENOMIC DNA]</scope>
    <source>
        <strain evidence="3 4">MWE-103</strain>
    </source>
</reference>
<evidence type="ECO:0000313" key="4">
    <source>
        <dbReference type="Proteomes" id="UP000670947"/>
    </source>
</evidence>
<sequence length="317" mass="33646">MEDWDNVISRGRSGDRDASPASPKWRFVHTGVRGAAENMAIDEAILAAHARGLVPPTLRFYGWRAPTLSVGRFQRAERDVDFAALRARGVEFVRRATGGRAVLHDRELTYSLVAAEDHPGLPAGVAEACAALSGGLLAGFRRLGLEARPFGGGSGAGMPDAVEPEPAGGGPGPSAREKAEASAACFDAPAGYEIVVEGRKIAGSAQMRADGALLQHGSIPLELDAGLLHDVLRFRDAERRRRMRAAFERHAVAVNPCLRRKGLAPAAIGDLETAFLAGFAELLGVEPQPGALTAFEMELAGRLAAEKYGADAWNLRR</sequence>
<dbReference type="Proteomes" id="UP000670947">
    <property type="component" value="Unassembled WGS sequence"/>
</dbReference>
<keyword evidence="3" id="KW-0436">Ligase</keyword>